<gene>
    <name evidence="1" type="ORF">ACAOBT_LOCUS19611</name>
</gene>
<dbReference type="EMBL" id="CAKOFQ010007085">
    <property type="protein sequence ID" value="CAH1990363.1"/>
    <property type="molecule type" value="Genomic_DNA"/>
</dbReference>
<organism evidence="1 2">
    <name type="scientific">Acanthoscelides obtectus</name>
    <name type="common">Bean weevil</name>
    <name type="synonym">Bruchus obtectus</name>
    <dbReference type="NCBI Taxonomy" id="200917"/>
    <lineage>
        <taxon>Eukaryota</taxon>
        <taxon>Metazoa</taxon>
        <taxon>Ecdysozoa</taxon>
        <taxon>Arthropoda</taxon>
        <taxon>Hexapoda</taxon>
        <taxon>Insecta</taxon>
        <taxon>Pterygota</taxon>
        <taxon>Neoptera</taxon>
        <taxon>Endopterygota</taxon>
        <taxon>Coleoptera</taxon>
        <taxon>Polyphaga</taxon>
        <taxon>Cucujiformia</taxon>
        <taxon>Chrysomeloidea</taxon>
        <taxon>Chrysomelidae</taxon>
        <taxon>Bruchinae</taxon>
        <taxon>Bruchini</taxon>
        <taxon>Acanthoscelides</taxon>
    </lineage>
</organism>
<proteinExistence type="predicted"/>
<sequence>MSLSVLPLRQWYRCGTTLNHLGTYCPESLAEPQATSQQASGIQPSAIRILHSVVTGIGRRKRSAVTLLYAFVKPDAIVRSLFGCSDKQSKKRSLFVITLHTVNYVSHKAVTKLHE</sequence>
<comment type="caution">
    <text evidence="1">The sequence shown here is derived from an EMBL/GenBank/DDBJ whole genome shotgun (WGS) entry which is preliminary data.</text>
</comment>
<protein>
    <submittedName>
        <fullName evidence="1">Uncharacterized protein</fullName>
    </submittedName>
</protein>
<keyword evidence="2" id="KW-1185">Reference proteome</keyword>
<dbReference type="Proteomes" id="UP001152888">
    <property type="component" value="Unassembled WGS sequence"/>
</dbReference>
<dbReference type="AlphaFoldDB" id="A0A9P0LDS4"/>
<accession>A0A9P0LDS4</accession>
<name>A0A9P0LDS4_ACAOB</name>
<evidence type="ECO:0000313" key="1">
    <source>
        <dbReference type="EMBL" id="CAH1990363.1"/>
    </source>
</evidence>
<reference evidence="1" key="1">
    <citation type="submission" date="2022-03" db="EMBL/GenBank/DDBJ databases">
        <authorList>
            <person name="Sayadi A."/>
        </authorList>
    </citation>
    <scope>NUCLEOTIDE SEQUENCE</scope>
</reference>
<evidence type="ECO:0000313" key="2">
    <source>
        <dbReference type="Proteomes" id="UP001152888"/>
    </source>
</evidence>